<dbReference type="STRING" id="49390.A0A068TMH2"/>
<dbReference type="OMA" id="NAMWQYS"/>
<dbReference type="PANTHER" id="PTHR43139">
    <property type="entry name" value="SI:DKEY-122A22.2"/>
    <property type="match status" value="1"/>
</dbReference>
<dbReference type="InterPro" id="IPR029058">
    <property type="entry name" value="AB_hydrolase_fold"/>
</dbReference>
<dbReference type="EMBL" id="HG739085">
    <property type="protein sequence ID" value="CDO97441.1"/>
    <property type="molecule type" value="Genomic_DNA"/>
</dbReference>
<protein>
    <recommendedName>
        <fullName evidence="1">AB hydrolase-1 domain-containing protein</fullName>
    </recommendedName>
</protein>
<dbReference type="Gramene" id="CDO97441">
    <property type="protein sequence ID" value="CDO97441"/>
    <property type="gene ID" value="GSCOC_T00014786001"/>
</dbReference>
<reference evidence="3" key="1">
    <citation type="journal article" date="2014" name="Science">
        <title>The coffee genome provides insight into the convergent evolution of caffeine biosynthesis.</title>
        <authorList>
            <person name="Denoeud F."/>
            <person name="Carretero-Paulet L."/>
            <person name="Dereeper A."/>
            <person name="Droc G."/>
            <person name="Guyot R."/>
            <person name="Pietrella M."/>
            <person name="Zheng C."/>
            <person name="Alberti A."/>
            <person name="Anthony F."/>
            <person name="Aprea G."/>
            <person name="Aury J.M."/>
            <person name="Bento P."/>
            <person name="Bernard M."/>
            <person name="Bocs S."/>
            <person name="Campa C."/>
            <person name="Cenci A."/>
            <person name="Combes M.C."/>
            <person name="Crouzillat D."/>
            <person name="Da Silva C."/>
            <person name="Daddiego L."/>
            <person name="De Bellis F."/>
            <person name="Dussert S."/>
            <person name="Garsmeur O."/>
            <person name="Gayraud T."/>
            <person name="Guignon V."/>
            <person name="Jahn K."/>
            <person name="Jamilloux V."/>
            <person name="Joet T."/>
            <person name="Labadie K."/>
            <person name="Lan T."/>
            <person name="Leclercq J."/>
            <person name="Lepelley M."/>
            <person name="Leroy T."/>
            <person name="Li L.T."/>
            <person name="Librado P."/>
            <person name="Lopez L."/>
            <person name="Munoz A."/>
            <person name="Noel B."/>
            <person name="Pallavicini A."/>
            <person name="Perrotta G."/>
            <person name="Poncet V."/>
            <person name="Pot D."/>
            <person name="Priyono X."/>
            <person name="Rigoreau M."/>
            <person name="Rouard M."/>
            <person name="Rozas J."/>
            <person name="Tranchant-Dubreuil C."/>
            <person name="VanBuren R."/>
            <person name="Zhang Q."/>
            <person name="Andrade A.C."/>
            <person name="Argout X."/>
            <person name="Bertrand B."/>
            <person name="de Kochko A."/>
            <person name="Graziosi G."/>
            <person name="Henry R.J."/>
            <person name="Jayarama X."/>
            <person name="Ming R."/>
            <person name="Nagai C."/>
            <person name="Rounsley S."/>
            <person name="Sankoff D."/>
            <person name="Giuliano G."/>
            <person name="Albert V.A."/>
            <person name="Wincker P."/>
            <person name="Lashermes P."/>
        </authorList>
    </citation>
    <scope>NUCLEOTIDE SEQUENCE [LARGE SCALE GENOMIC DNA]</scope>
    <source>
        <strain evidence="3">cv. DH200-94</strain>
    </source>
</reference>
<dbReference type="Proteomes" id="UP000295252">
    <property type="component" value="Chromosome IV"/>
</dbReference>
<feature type="domain" description="AB hydrolase-1" evidence="1">
    <location>
        <begin position="50"/>
        <end position="191"/>
    </location>
</feature>
<evidence type="ECO:0000313" key="2">
    <source>
        <dbReference type="EMBL" id="CDO97441.1"/>
    </source>
</evidence>
<dbReference type="Pfam" id="PF00561">
    <property type="entry name" value="Abhydrolase_1"/>
    <property type="match status" value="1"/>
</dbReference>
<dbReference type="PANTHER" id="PTHR43139:SF7">
    <property type="entry name" value="ALPHA_BETA-HYDROLASES SUPERFAMILY PROTEIN"/>
    <property type="match status" value="1"/>
</dbReference>
<dbReference type="PRINTS" id="PR00111">
    <property type="entry name" value="ABHYDROLASE"/>
</dbReference>
<evidence type="ECO:0000259" key="1">
    <source>
        <dbReference type="Pfam" id="PF00561"/>
    </source>
</evidence>
<organism evidence="2 3">
    <name type="scientific">Coffea canephora</name>
    <name type="common">Robusta coffee</name>
    <dbReference type="NCBI Taxonomy" id="49390"/>
    <lineage>
        <taxon>Eukaryota</taxon>
        <taxon>Viridiplantae</taxon>
        <taxon>Streptophyta</taxon>
        <taxon>Embryophyta</taxon>
        <taxon>Tracheophyta</taxon>
        <taxon>Spermatophyta</taxon>
        <taxon>Magnoliopsida</taxon>
        <taxon>eudicotyledons</taxon>
        <taxon>Gunneridae</taxon>
        <taxon>Pentapetalae</taxon>
        <taxon>asterids</taxon>
        <taxon>lamiids</taxon>
        <taxon>Gentianales</taxon>
        <taxon>Rubiaceae</taxon>
        <taxon>Ixoroideae</taxon>
        <taxon>Gardenieae complex</taxon>
        <taxon>Bertiereae - Coffeeae clade</taxon>
        <taxon>Coffeeae</taxon>
        <taxon>Coffea</taxon>
    </lineage>
</organism>
<dbReference type="InterPro" id="IPR052370">
    <property type="entry name" value="Meta-cleavage_hydrolase"/>
</dbReference>
<accession>A0A068TMH2</accession>
<dbReference type="OrthoDB" id="6431331at2759"/>
<gene>
    <name evidence="2" type="ORF">GSCOC_T00014786001</name>
</gene>
<dbReference type="SUPFAM" id="SSF53474">
    <property type="entry name" value="alpha/beta-Hydrolases"/>
    <property type="match status" value="1"/>
</dbReference>
<dbReference type="InParanoid" id="A0A068TMH2"/>
<sequence>MAGCISFTASTDWFYRSFFAYTGLKSVTTDFGDGTFMHCWVPKTVKPSKPNLLLLHGFGANAMWQYREHLRHLVPKFNIYVPDLLFFGESSTKSPERTEAFQAQCVMKLMEVHGVQKMNLVGISYGGFVGYSMAVQFPEAIEKLVLCCTGVCSEEKDMEEGLFPVPDLDEAANVLVPQTPDKLRELMNLSFAKPVKRVPSCFLTDFIDVMCTDHVKEKRELIKNILKDRQLSKIPRITQPTLIIWGEQDQIFPVELGHRMKSYLFPSRKNIISMSRHVGENARIEVIKHAGHGVNLEKPKEFNKHLKAFLVDSSDSASSSSSSSSSPSHSLINYYRHRRFWSS</sequence>
<dbReference type="Gene3D" id="3.40.50.1820">
    <property type="entry name" value="alpha/beta hydrolase"/>
    <property type="match status" value="1"/>
</dbReference>
<dbReference type="InterPro" id="IPR000073">
    <property type="entry name" value="AB_hydrolase_1"/>
</dbReference>
<name>A0A068TMH2_COFCA</name>
<dbReference type="PhylomeDB" id="A0A068TMH2"/>
<evidence type="ECO:0000313" key="3">
    <source>
        <dbReference type="Proteomes" id="UP000295252"/>
    </source>
</evidence>
<proteinExistence type="predicted"/>
<dbReference type="FunCoup" id="A0A068TMH2">
    <property type="interactions" value="124"/>
</dbReference>
<keyword evidence="3" id="KW-1185">Reference proteome</keyword>
<dbReference type="AlphaFoldDB" id="A0A068TMH2"/>
<dbReference type="GO" id="GO:0016787">
    <property type="term" value="F:hydrolase activity"/>
    <property type="evidence" value="ECO:0007669"/>
    <property type="project" value="UniProtKB-ARBA"/>
</dbReference>